<comment type="similarity">
    <text evidence="9">Belongs to the NrdR family.</text>
</comment>
<dbReference type="InterPro" id="IPR005144">
    <property type="entry name" value="ATP-cone_dom"/>
</dbReference>
<evidence type="ECO:0000256" key="1">
    <source>
        <dbReference type="ARBA" id="ARBA00022491"/>
    </source>
</evidence>
<dbReference type="Pfam" id="PF22811">
    <property type="entry name" value="Zn_ribbon_NrdR"/>
    <property type="match status" value="1"/>
</dbReference>
<evidence type="ECO:0000259" key="10">
    <source>
        <dbReference type="PROSITE" id="PS51161"/>
    </source>
</evidence>
<keyword evidence="6 9" id="KW-0805">Transcription regulation</keyword>
<dbReference type="PROSITE" id="PS51161">
    <property type="entry name" value="ATP_CONE"/>
    <property type="match status" value="1"/>
</dbReference>
<keyword evidence="3 9" id="KW-0863">Zinc-finger</keyword>
<keyword evidence="1 9" id="KW-0678">Repressor</keyword>
<sequence length="158" mass="18164">MKCPFCGSLDTQVKDSRPSEDGTAVRRRRVCPDCGARFTTFERVQLRELTVLKRSGRRVPFDREKLRRSIAIALRKRPVEEERIDRLVSDIVRQLESQGENEIESEAIGQIVMQRLRDIDTVAYVRFASVYRNFRDPKDFEDLLGEIAHAAAAGADRP</sequence>
<keyword evidence="4 9" id="KW-0862">Zinc</keyword>
<evidence type="ECO:0000256" key="8">
    <source>
        <dbReference type="ARBA" id="ARBA00023163"/>
    </source>
</evidence>
<evidence type="ECO:0000313" key="11">
    <source>
        <dbReference type="EMBL" id="KAA5599500.1"/>
    </source>
</evidence>
<dbReference type="Proteomes" id="UP000323886">
    <property type="component" value="Unassembled WGS sequence"/>
</dbReference>
<keyword evidence="2 9" id="KW-0547">Nucleotide-binding</keyword>
<keyword evidence="5 9" id="KW-0067">ATP-binding</keyword>
<dbReference type="PANTHER" id="PTHR30455">
    <property type="entry name" value="TRANSCRIPTIONAL REPRESSOR NRDR"/>
    <property type="match status" value="1"/>
</dbReference>
<keyword evidence="8 9" id="KW-0804">Transcription</keyword>
<name>A0A5M6HUD3_9HYPH</name>
<evidence type="ECO:0000256" key="4">
    <source>
        <dbReference type="ARBA" id="ARBA00022833"/>
    </source>
</evidence>
<keyword evidence="12" id="KW-1185">Reference proteome</keyword>
<comment type="caution">
    <text evidence="11">The sequence shown here is derived from an EMBL/GenBank/DDBJ whole genome shotgun (WGS) entry which is preliminary data.</text>
</comment>
<evidence type="ECO:0000256" key="2">
    <source>
        <dbReference type="ARBA" id="ARBA00022741"/>
    </source>
</evidence>
<dbReference type="RefSeq" id="WP_150098099.1">
    <property type="nucleotide sequence ID" value="NZ_VWPL01000022.1"/>
</dbReference>
<feature type="domain" description="ATP-cone" evidence="10">
    <location>
        <begin position="49"/>
        <end position="139"/>
    </location>
</feature>
<protein>
    <recommendedName>
        <fullName evidence="9">Transcriptional repressor NrdR</fullName>
    </recommendedName>
</protein>
<evidence type="ECO:0000313" key="12">
    <source>
        <dbReference type="Proteomes" id="UP000323886"/>
    </source>
</evidence>
<proteinExistence type="inferred from homology"/>
<evidence type="ECO:0000256" key="7">
    <source>
        <dbReference type="ARBA" id="ARBA00023125"/>
    </source>
</evidence>
<dbReference type="GO" id="GO:0008270">
    <property type="term" value="F:zinc ion binding"/>
    <property type="evidence" value="ECO:0007669"/>
    <property type="project" value="UniProtKB-UniRule"/>
</dbReference>
<dbReference type="AlphaFoldDB" id="A0A5M6HUD3"/>
<dbReference type="GO" id="GO:0045892">
    <property type="term" value="P:negative regulation of DNA-templated transcription"/>
    <property type="evidence" value="ECO:0007669"/>
    <property type="project" value="UniProtKB-UniRule"/>
</dbReference>
<dbReference type="PANTHER" id="PTHR30455:SF2">
    <property type="entry name" value="TRANSCRIPTIONAL REPRESSOR NRDR"/>
    <property type="match status" value="1"/>
</dbReference>
<evidence type="ECO:0000256" key="6">
    <source>
        <dbReference type="ARBA" id="ARBA00023015"/>
    </source>
</evidence>
<organism evidence="11 12">
    <name type="scientific">Blastochloris sulfoviridis</name>
    <dbReference type="NCBI Taxonomy" id="50712"/>
    <lineage>
        <taxon>Bacteria</taxon>
        <taxon>Pseudomonadati</taxon>
        <taxon>Pseudomonadota</taxon>
        <taxon>Alphaproteobacteria</taxon>
        <taxon>Hyphomicrobiales</taxon>
        <taxon>Blastochloridaceae</taxon>
        <taxon>Blastochloris</taxon>
    </lineage>
</organism>
<dbReference type="HAMAP" id="MF_00440">
    <property type="entry name" value="NrdR"/>
    <property type="match status" value="1"/>
</dbReference>
<evidence type="ECO:0000256" key="9">
    <source>
        <dbReference type="HAMAP-Rule" id="MF_00440"/>
    </source>
</evidence>
<dbReference type="EMBL" id="VWPL01000022">
    <property type="protein sequence ID" value="KAA5599500.1"/>
    <property type="molecule type" value="Genomic_DNA"/>
</dbReference>
<evidence type="ECO:0000256" key="5">
    <source>
        <dbReference type="ARBA" id="ARBA00022840"/>
    </source>
</evidence>
<gene>
    <name evidence="9 11" type="primary">nrdR</name>
    <name evidence="11" type="ORF">F1193_12225</name>
</gene>
<dbReference type="InterPro" id="IPR055173">
    <property type="entry name" value="NrdR-like_N"/>
</dbReference>
<dbReference type="GO" id="GO:0005524">
    <property type="term" value="F:ATP binding"/>
    <property type="evidence" value="ECO:0007669"/>
    <property type="project" value="UniProtKB-UniRule"/>
</dbReference>
<dbReference type="NCBIfam" id="TIGR00244">
    <property type="entry name" value="transcriptional regulator NrdR"/>
    <property type="match status" value="1"/>
</dbReference>
<keyword evidence="9" id="KW-0479">Metal-binding</keyword>
<keyword evidence="7 9" id="KW-0238">DNA-binding</keyword>
<comment type="function">
    <text evidence="9">Negatively regulates transcription of bacterial ribonucleotide reductase nrd genes and operons by binding to NrdR-boxes.</text>
</comment>
<dbReference type="InterPro" id="IPR003796">
    <property type="entry name" value="RNR_NrdR-like"/>
</dbReference>
<dbReference type="OrthoDB" id="9807461at2"/>
<dbReference type="Pfam" id="PF03477">
    <property type="entry name" value="ATP-cone"/>
    <property type="match status" value="1"/>
</dbReference>
<dbReference type="GO" id="GO:0003677">
    <property type="term" value="F:DNA binding"/>
    <property type="evidence" value="ECO:0007669"/>
    <property type="project" value="UniProtKB-KW"/>
</dbReference>
<reference evidence="11 12" key="1">
    <citation type="submission" date="2019-09" db="EMBL/GenBank/DDBJ databases">
        <title>Draft Whole-Genome sequence of Blastochloris sulfoviridis DSM 729.</title>
        <authorList>
            <person name="Meyer T.E."/>
            <person name="Kyndt J.A."/>
        </authorList>
    </citation>
    <scope>NUCLEOTIDE SEQUENCE [LARGE SCALE GENOMIC DNA]</scope>
    <source>
        <strain evidence="11 12">DSM 729</strain>
    </source>
</reference>
<comment type="cofactor">
    <cofactor evidence="9">
        <name>Zn(2+)</name>
        <dbReference type="ChEBI" id="CHEBI:29105"/>
    </cofactor>
    <text evidence="9">Binds 1 zinc ion.</text>
</comment>
<evidence type="ECO:0000256" key="3">
    <source>
        <dbReference type="ARBA" id="ARBA00022771"/>
    </source>
</evidence>
<accession>A0A5M6HUD3</accession>
<feature type="zinc finger region" evidence="9">
    <location>
        <begin position="3"/>
        <end position="34"/>
    </location>
</feature>